<dbReference type="Gene3D" id="1.10.10.10">
    <property type="entry name" value="Winged helix-like DNA-binding domain superfamily/Winged helix DNA-binding domain"/>
    <property type="match status" value="1"/>
</dbReference>
<dbReference type="PANTHER" id="PTHR33164:SF43">
    <property type="entry name" value="HTH-TYPE TRANSCRIPTIONAL REPRESSOR YETL"/>
    <property type="match status" value="1"/>
</dbReference>
<protein>
    <submittedName>
        <fullName evidence="5">DNA-binding MarR family transcriptional regulator</fullName>
    </submittedName>
</protein>
<dbReference type="InterPro" id="IPR039422">
    <property type="entry name" value="MarR/SlyA-like"/>
</dbReference>
<reference evidence="5 6" key="1">
    <citation type="submission" date="2023-07" db="EMBL/GenBank/DDBJ databases">
        <title>Sequencing the genomes of 1000 actinobacteria strains.</title>
        <authorList>
            <person name="Klenk H.-P."/>
        </authorList>
    </citation>
    <scope>NUCLEOTIDE SEQUENCE [LARGE SCALE GENOMIC DNA]</scope>
    <source>
        <strain evidence="5 6">GD13</strain>
    </source>
</reference>
<dbReference type="RefSeq" id="WP_306824747.1">
    <property type="nucleotide sequence ID" value="NZ_JAUSQM010000001.1"/>
</dbReference>
<dbReference type="PROSITE" id="PS50995">
    <property type="entry name" value="HTH_MARR_2"/>
    <property type="match status" value="1"/>
</dbReference>
<keyword evidence="6" id="KW-1185">Reference proteome</keyword>
<gene>
    <name evidence="5" type="ORF">J2S59_000354</name>
</gene>
<evidence type="ECO:0000256" key="1">
    <source>
        <dbReference type="ARBA" id="ARBA00023015"/>
    </source>
</evidence>
<keyword evidence="2 5" id="KW-0238">DNA-binding</keyword>
<feature type="domain" description="HTH marR-type" evidence="4">
    <location>
        <begin position="4"/>
        <end position="140"/>
    </location>
</feature>
<dbReference type="GO" id="GO:0003677">
    <property type="term" value="F:DNA binding"/>
    <property type="evidence" value="ECO:0007669"/>
    <property type="project" value="UniProtKB-KW"/>
</dbReference>
<dbReference type="Proteomes" id="UP001240447">
    <property type="component" value="Unassembled WGS sequence"/>
</dbReference>
<dbReference type="SUPFAM" id="SSF46785">
    <property type="entry name" value="Winged helix' DNA-binding domain"/>
    <property type="match status" value="1"/>
</dbReference>
<dbReference type="SMART" id="SM00347">
    <property type="entry name" value="HTH_MARR"/>
    <property type="match status" value="1"/>
</dbReference>
<keyword evidence="1" id="KW-0805">Transcription regulation</keyword>
<evidence type="ECO:0000259" key="4">
    <source>
        <dbReference type="PROSITE" id="PS50995"/>
    </source>
</evidence>
<dbReference type="Pfam" id="PF12802">
    <property type="entry name" value="MarR_2"/>
    <property type="match status" value="1"/>
</dbReference>
<evidence type="ECO:0000313" key="6">
    <source>
        <dbReference type="Proteomes" id="UP001240447"/>
    </source>
</evidence>
<accession>A0ABT9NKG3</accession>
<sequence>MTEPDQLRTEVEQRLLAIERLGAGLRLEAVVATQLSIQQLKVLMLAVHRSPVSGHEVATTLDVTPATVSGLVARLVDAGLLVQEPSSEDRRVRLLRPTEAGVRALDEVSSWALDQHREIITDLSREELAGLALGLAGVERVLRERSP</sequence>
<dbReference type="InterPro" id="IPR036388">
    <property type="entry name" value="WH-like_DNA-bd_sf"/>
</dbReference>
<evidence type="ECO:0000313" key="5">
    <source>
        <dbReference type="EMBL" id="MDP9820545.1"/>
    </source>
</evidence>
<evidence type="ECO:0000256" key="3">
    <source>
        <dbReference type="ARBA" id="ARBA00023163"/>
    </source>
</evidence>
<dbReference type="PANTHER" id="PTHR33164">
    <property type="entry name" value="TRANSCRIPTIONAL REGULATOR, MARR FAMILY"/>
    <property type="match status" value="1"/>
</dbReference>
<keyword evidence="3" id="KW-0804">Transcription</keyword>
<name>A0ABT9NKG3_9ACTN</name>
<evidence type="ECO:0000256" key="2">
    <source>
        <dbReference type="ARBA" id="ARBA00023125"/>
    </source>
</evidence>
<dbReference type="EMBL" id="JAUSQM010000001">
    <property type="protein sequence ID" value="MDP9820545.1"/>
    <property type="molecule type" value="Genomic_DNA"/>
</dbReference>
<dbReference type="InterPro" id="IPR023187">
    <property type="entry name" value="Tscrpt_reg_MarR-type_CS"/>
</dbReference>
<organism evidence="5 6">
    <name type="scientific">Nocardioides massiliensis</name>
    <dbReference type="NCBI Taxonomy" id="1325935"/>
    <lineage>
        <taxon>Bacteria</taxon>
        <taxon>Bacillati</taxon>
        <taxon>Actinomycetota</taxon>
        <taxon>Actinomycetes</taxon>
        <taxon>Propionibacteriales</taxon>
        <taxon>Nocardioidaceae</taxon>
        <taxon>Nocardioides</taxon>
    </lineage>
</organism>
<dbReference type="InterPro" id="IPR000835">
    <property type="entry name" value="HTH_MarR-typ"/>
</dbReference>
<dbReference type="PROSITE" id="PS01117">
    <property type="entry name" value="HTH_MARR_1"/>
    <property type="match status" value="1"/>
</dbReference>
<dbReference type="InterPro" id="IPR036390">
    <property type="entry name" value="WH_DNA-bd_sf"/>
</dbReference>
<comment type="caution">
    <text evidence="5">The sequence shown here is derived from an EMBL/GenBank/DDBJ whole genome shotgun (WGS) entry which is preliminary data.</text>
</comment>
<proteinExistence type="predicted"/>